<sequence length="72" mass="8081">MLDNKKLFVLILFFDLSVNKSVTVSPLESIVKGKRHCDVFIDVPLVDIAAAAATTAYCYRYNKDITFSGVMY</sequence>
<proteinExistence type="predicted"/>
<dbReference type="Proteomes" id="UP000324800">
    <property type="component" value="Unassembled WGS sequence"/>
</dbReference>
<dbReference type="EMBL" id="SNRW01042339">
    <property type="protein sequence ID" value="KAA6332757.1"/>
    <property type="molecule type" value="Genomic_DNA"/>
</dbReference>
<comment type="caution">
    <text evidence="2">The sequence shown here is derived from an EMBL/GenBank/DDBJ whole genome shotgun (WGS) entry which is preliminary data.</text>
</comment>
<evidence type="ECO:0000313" key="3">
    <source>
        <dbReference type="Proteomes" id="UP000324800"/>
    </source>
</evidence>
<reference evidence="2 3" key="1">
    <citation type="submission" date="2019-03" db="EMBL/GenBank/DDBJ databases">
        <title>Single cell metagenomics reveals metabolic interactions within the superorganism composed of flagellate Streblomastix strix and complex community of Bacteroidetes bacteria on its surface.</title>
        <authorList>
            <person name="Treitli S.C."/>
            <person name="Kolisko M."/>
            <person name="Husnik F."/>
            <person name="Keeling P."/>
            <person name="Hampl V."/>
        </authorList>
    </citation>
    <scope>NUCLEOTIDE SEQUENCE [LARGE SCALE GENOMIC DNA]</scope>
    <source>
        <strain evidence="2">ST1C</strain>
    </source>
</reference>
<name>A0A5J4RFD3_9EUKA</name>
<feature type="signal peptide" evidence="1">
    <location>
        <begin position="1"/>
        <end position="23"/>
    </location>
</feature>
<organism evidence="2 3">
    <name type="scientific">Streblomastix strix</name>
    <dbReference type="NCBI Taxonomy" id="222440"/>
    <lineage>
        <taxon>Eukaryota</taxon>
        <taxon>Metamonada</taxon>
        <taxon>Preaxostyla</taxon>
        <taxon>Oxymonadida</taxon>
        <taxon>Streblomastigidae</taxon>
        <taxon>Streblomastix</taxon>
    </lineage>
</organism>
<accession>A0A5J4RFD3</accession>
<gene>
    <name evidence="2" type="ORF">EZS28_053242</name>
</gene>
<keyword evidence="1" id="KW-0732">Signal</keyword>
<protein>
    <submittedName>
        <fullName evidence="2">Uncharacterized protein</fullName>
    </submittedName>
</protein>
<dbReference type="AlphaFoldDB" id="A0A5J4RFD3"/>
<evidence type="ECO:0000313" key="2">
    <source>
        <dbReference type="EMBL" id="KAA6332757.1"/>
    </source>
</evidence>
<evidence type="ECO:0000256" key="1">
    <source>
        <dbReference type="SAM" id="SignalP"/>
    </source>
</evidence>
<feature type="chain" id="PRO_5023847865" evidence="1">
    <location>
        <begin position="24"/>
        <end position="72"/>
    </location>
</feature>